<gene>
    <name evidence="1" type="ORF">JKA74_14295</name>
</gene>
<reference evidence="1" key="1">
    <citation type="submission" date="2021-01" db="EMBL/GenBank/DDBJ databases">
        <title>Marivirga aurantiaca sp. nov., isolated from intertidal surface sediments.</title>
        <authorList>
            <person name="Zhang M."/>
        </authorList>
    </citation>
    <scope>NUCLEOTIDE SEQUENCE</scope>
    <source>
        <strain evidence="1">S37H4</strain>
    </source>
</reference>
<dbReference type="RefSeq" id="WP_201431889.1">
    <property type="nucleotide sequence ID" value="NZ_JAEQBW010000006.1"/>
</dbReference>
<keyword evidence="2" id="KW-1185">Reference proteome</keyword>
<evidence type="ECO:0000313" key="2">
    <source>
        <dbReference type="Proteomes" id="UP000611723"/>
    </source>
</evidence>
<dbReference type="AlphaFoldDB" id="A0A934X0H1"/>
<organism evidence="1 2">
    <name type="scientific">Marivirga aurantiaca</name>
    <dbReference type="NCBI Taxonomy" id="2802615"/>
    <lineage>
        <taxon>Bacteria</taxon>
        <taxon>Pseudomonadati</taxon>
        <taxon>Bacteroidota</taxon>
        <taxon>Cytophagia</taxon>
        <taxon>Cytophagales</taxon>
        <taxon>Marivirgaceae</taxon>
        <taxon>Marivirga</taxon>
    </lineage>
</organism>
<name>A0A934X0H1_9BACT</name>
<accession>A0A934X0H1</accession>
<dbReference type="Proteomes" id="UP000611723">
    <property type="component" value="Unassembled WGS sequence"/>
</dbReference>
<evidence type="ECO:0000313" key="1">
    <source>
        <dbReference type="EMBL" id="MBK6266212.1"/>
    </source>
</evidence>
<proteinExistence type="predicted"/>
<comment type="caution">
    <text evidence="1">The sequence shown here is derived from an EMBL/GenBank/DDBJ whole genome shotgun (WGS) entry which is preliminary data.</text>
</comment>
<protein>
    <submittedName>
        <fullName evidence="1">Uncharacterized protein</fullName>
    </submittedName>
</protein>
<dbReference type="EMBL" id="JAEQBW010000006">
    <property type="protein sequence ID" value="MBK6266212.1"/>
    <property type="molecule type" value="Genomic_DNA"/>
</dbReference>
<sequence length="65" mass="7724">MTGTINLNEAPKKEMFVRIVVADRETNNIIFHSAEQTRQIDPRIPEQIETMVKKMIRPLYYKNVY</sequence>